<organism evidence="9 10">
    <name type="scientific">Phenylobacterium soli</name>
    <dbReference type="NCBI Taxonomy" id="2170551"/>
    <lineage>
        <taxon>Bacteria</taxon>
        <taxon>Pseudomonadati</taxon>
        <taxon>Pseudomonadota</taxon>
        <taxon>Alphaproteobacteria</taxon>
        <taxon>Caulobacterales</taxon>
        <taxon>Caulobacteraceae</taxon>
        <taxon>Phenylobacterium</taxon>
    </lineage>
</organism>
<evidence type="ECO:0000256" key="1">
    <source>
        <dbReference type="ARBA" id="ARBA00000847"/>
    </source>
</evidence>
<evidence type="ECO:0000313" key="9">
    <source>
        <dbReference type="EMBL" id="RAK54858.1"/>
    </source>
</evidence>
<sequence length="204" mass="22171">MSEKPAWLRPHGEPWKRLTERVVFENPWIKVTDHEATAPTGRPARYGVVSFKNLAIAILPIHDDGTIVLVGQNRFAHADYSWELPEGGSPVGDDPLEGAKRELAEETGLVAAHWQEVINAQLSNSVTDERMIGYVATGLSGGGHAHEADDTEDLAIVRVPFREALDAAVAGHMQDALTLAMLLRAYHMAREGALPGALARLMLG</sequence>
<keyword evidence="10" id="KW-1185">Reference proteome</keyword>
<keyword evidence="5" id="KW-0378">Hydrolase</keyword>
<dbReference type="Gene3D" id="3.90.79.10">
    <property type="entry name" value="Nucleoside Triphosphate Pyrophosphohydrolase"/>
    <property type="match status" value="1"/>
</dbReference>
<dbReference type="RefSeq" id="WP_111528608.1">
    <property type="nucleotide sequence ID" value="NZ_JBHRSG010000004.1"/>
</dbReference>
<dbReference type="GO" id="GO:0006753">
    <property type="term" value="P:nucleoside phosphate metabolic process"/>
    <property type="evidence" value="ECO:0007669"/>
    <property type="project" value="TreeGrafter"/>
</dbReference>
<evidence type="ECO:0000256" key="6">
    <source>
        <dbReference type="ARBA" id="ARBA00032162"/>
    </source>
</evidence>
<evidence type="ECO:0000256" key="2">
    <source>
        <dbReference type="ARBA" id="ARBA00001946"/>
    </source>
</evidence>
<accession>A0A328APS7</accession>
<dbReference type="GO" id="GO:0016787">
    <property type="term" value="F:hydrolase activity"/>
    <property type="evidence" value="ECO:0007669"/>
    <property type="project" value="UniProtKB-KW"/>
</dbReference>
<dbReference type="PANTHER" id="PTHR11839:SF18">
    <property type="entry name" value="NUDIX HYDROLASE DOMAIN-CONTAINING PROTEIN"/>
    <property type="match status" value="1"/>
</dbReference>
<dbReference type="OrthoDB" id="177518at2"/>
<feature type="domain" description="Nudix hydrolase" evidence="8">
    <location>
        <begin position="51"/>
        <end position="181"/>
    </location>
</feature>
<dbReference type="CDD" id="cd24161">
    <property type="entry name" value="NUDIX_ADPRase_Ndx2"/>
    <property type="match status" value="1"/>
</dbReference>
<dbReference type="SUPFAM" id="SSF55811">
    <property type="entry name" value="Nudix"/>
    <property type="match status" value="1"/>
</dbReference>
<dbReference type="GO" id="GO:0005829">
    <property type="term" value="C:cytosol"/>
    <property type="evidence" value="ECO:0007669"/>
    <property type="project" value="TreeGrafter"/>
</dbReference>
<dbReference type="InterPro" id="IPR015797">
    <property type="entry name" value="NUDIX_hydrolase-like_dom_sf"/>
</dbReference>
<comment type="caution">
    <text evidence="9">The sequence shown here is derived from an EMBL/GenBank/DDBJ whole genome shotgun (WGS) entry which is preliminary data.</text>
</comment>
<evidence type="ECO:0000256" key="3">
    <source>
        <dbReference type="ARBA" id="ARBA00007275"/>
    </source>
</evidence>
<dbReference type="InterPro" id="IPR000086">
    <property type="entry name" value="NUDIX_hydrolase_dom"/>
</dbReference>
<dbReference type="GO" id="GO:0019693">
    <property type="term" value="P:ribose phosphate metabolic process"/>
    <property type="evidence" value="ECO:0007669"/>
    <property type="project" value="TreeGrafter"/>
</dbReference>
<evidence type="ECO:0000256" key="4">
    <source>
        <dbReference type="ARBA" id="ARBA00016377"/>
    </source>
</evidence>
<reference evidence="10" key="1">
    <citation type="submission" date="2018-05" db="EMBL/GenBank/DDBJ databases">
        <authorList>
            <person name="Li X."/>
        </authorList>
    </citation>
    <scope>NUCLEOTIDE SEQUENCE [LARGE SCALE GENOMIC DNA]</scope>
    <source>
        <strain evidence="10">LX32</strain>
    </source>
</reference>
<dbReference type="AlphaFoldDB" id="A0A328APS7"/>
<name>A0A328APS7_9CAUL</name>
<protein>
    <recommendedName>
        <fullName evidence="4">GDP-mannose pyrophosphatase</fullName>
    </recommendedName>
    <alternativeName>
        <fullName evidence="6">GDP-mannose hydrolase</fullName>
    </alternativeName>
    <alternativeName>
        <fullName evidence="7">GDPMK</fullName>
    </alternativeName>
</protein>
<dbReference type="PANTHER" id="PTHR11839">
    <property type="entry name" value="UDP/ADP-SUGAR PYROPHOSPHATASE"/>
    <property type="match status" value="1"/>
</dbReference>
<dbReference type="Pfam" id="PF00293">
    <property type="entry name" value="NUDIX"/>
    <property type="match status" value="1"/>
</dbReference>
<comment type="catalytic activity">
    <reaction evidence="1">
        <text>GDP-alpha-D-mannose + H2O = alpha-D-mannose 1-phosphate + GMP + 2 H(+)</text>
        <dbReference type="Rhea" id="RHEA:27978"/>
        <dbReference type="ChEBI" id="CHEBI:15377"/>
        <dbReference type="ChEBI" id="CHEBI:15378"/>
        <dbReference type="ChEBI" id="CHEBI:57527"/>
        <dbReference type="ChEBI" id="CHEBI:58115"/>
        <dbReference type="ChEBI" id="CHEBI:58409"/>
    </reaction>
</comment>
<proteinExistence type="inferred from homology"/>
<dbReference type="EMBL" id="QFYQ01000001">
    <property type="protein sequence ID" value="RAK54858.1"/>
    <property type="molecule type" value="Genomic_DNA"/>
</dbReference>
<comment type="similarity">
    <text evidence="3">Belongs to the Nudix hydrolase family. NudK subfamily.</text>
</comment>
<evidence type="ECO:0000259" key="8">
    <source>
        <dbReference type="PROSITE" id="PS51462"/>
    </source>
</evidence>
<evidence type="ECO:0000313" key="10">
    <source>
        <dbReference type="Proteomes" id="UP000249254"/>
    </source>
</evidence>
<comment type="cofactor">
    <cofactor evidence="2">
        <name>Mg(2+)</name>
        <dbReference type="ChEBI" id="CHEBI:18420"/>
    </cofactor>
</comment>
<evidence type="ECO:0000256" key="7">
    <source>
        <dbReference type="ARBA" id="ARBA00032272"/>
    </source>
</evidence>
<dbReference type="Proteomes" id="UP000249254">
    <property type="component" value="Unassembled WGS sequence"/>
</dbReference>
<dbReference type="PROSITE" id="PS51462">
    <property type="entry name" value="NUDIX"/>
    <property type="match status" value="1"/>
</dbReference>
<gene>
    <name evidence="9" type="ORF">DJ017_10135</name>
</gene>
<evidence type="ECO:0000256" key="5">
    <source>
        <dbReference type="ARBA" id="ARBA00022801"/>
    </source>
</evidence>